<evidence type="ECO:0000313" key="2">
    <source>
        <dbReference type="EMBL" id="KRN75227.1"/>
    </source>
</evidence>
<dbReference type="Pfam" id="PF06912">
    <property type="entry name" value="DUF1275"/>
    <property type="match status" value="1"/>
</dbReference>
<dbReference type="PANTHER" id="PTHR37314">
    <property type="entry name" value="SLR0142 PROTEIN"/>
    <property type="match status" value="1"/>
</dbReference>
<dbReference type="STRING" id="1616.IV73_GL000383"/>
<sequence>MLKNNIKMKESLTIGALLALNSGFIDSYTFTFHDGRFASFQSGNMLQLGVNLAHGHWSHALIFLWPALAFLGGAMLNQFIKRIHYVNTWQWEEFAVLAEALGIFVTVFLELLHVPTPLTLSLLAICMAIQADTFTKLHGMTYATTMFTGNLKRLGSTIASYLMNHEPSELEHLKNLSLVIFSFIIGAVIASWIGEMLHGWTLLLPVLILLIINQTLKLDRINEKNI</sequence>
<keyword evidence="1" id="KW-1133">Transmembrane helix</keyword>
<dbReference type="RefSeq" id="WP_057753963.1">
    <property type="nucleotide sequence ID" value="NZ_JQBP01000002.1"/>
</dbReference>
<dbReference type="PATRIC" id="fig|1616.3.peg.395"/>
<gene>
    <name evidence="2" type="ORF">IV73_GL000383</name>
</gene>
<accession>A0A0R2JD31</accession>
<keyword evidence="1" id="KW-0812">Transmembrane</keyword>
<name>A0A0R2JD31_9LACO</name>
<evidence type="ECO:0008006" key="4">
    <source>
        <dbReference type="Google" id="ProtNLM"/>
    </source>
</evidence>
<evidence type="ECO:0000256" key="1">
    <source>
        <dbReference type="SAM" id="Phobius"/>
    </source>
</evidence>
<dbReference type="InterPro" id="IPR010699">
    <property type="entry name" value="DUF1275"/>
</dbReference>
<protein>
    <recommendedName>
        <fullName evidence="4">DUF1275 domain-containing protein</fullName>
    </recommendedName>
</protein>
<dbReference type="Proteomes" id="UP000051655">
    <property type="component" value="Unassembled WGS sequence"/>
</dbReference>
<proteinExistence type="predicted"/>
<evidence type="ECO:0000313" key="3">
    <source>
        <dbReference type="Proteomes" id="UP000051655"/>
    </source>
</evidence>
<keyword evidence="3" id="KW-1185">Reference proteome</keyword>
<dbReference type="PANTHER" id="PTHR37314:SF4">
    <property type="entry name" value="UPF0700 TRANSMEMBRANE PROTEIN YOAK"/>
    <property type="match status" value="1"/>
</dbReference>
<feature type="transmembrane region" description="Helical" evidence="1">
    <location>
        <begin position="173"/>
        <end position="193"/>
    </location>
</feature>
<feature type="transmembrane region" description="Helical" evidence="1">
    <location>
        <begin position="94"/>
        <end position="112"/>
    </location>
</feature>
<dbReference type="OrthoDB" id="7057004at2"/>
<dbReference type="AlphaFoldDB" id="A0A0R2JD31"/>
<organism evidence="2 3">
    <name type="scientific">Weissella kandleri</name>
    <dbReference type="NCBI Taxonomy" id="1616"/>
    <lineage>
        <taxon>Bacteria</taxon>
        <taxon>Bacillati</taxon>
        <taxon>Bacillota</taxon>
        <taxon>Bacilli</taxon>
        <taxon>Lactobacillales</taxon>
        <taxon>Lactobacillaceae</taxon>
        <taxon>Weissella</taxon>
    </lineage>
</organism>
<keyword evidence="1" id="KW-0472">Membrane</keyword>
<comment type="caution">
    <text evidence="2">The sequence shown here is derived from an EMBL/GenBank/DDBJ whole genome shotgun (WGS) entry which is preliminary data.</text>
</comment>
<dbReference type="EMBL" id="JQBP01000002">
    <property type="protein sequence ID" value="KRN75227.1"/>
    <property type="molecule type" value="Genomic_DNA"/>
</dbReference>
<feature type="transmembrane region" description="Helical" evidence="1">
    <location>
        <begin position="56"/>
        <end position="74"/>
    </location>
</feature>
<reference evidence="2 3" key="1">
    <citation type="journal article" date="2015" name="Genome Announc.">
        <title>Expanding the biotechnology potential of lactobacilli through comparative genomics of 213 strains and associated genera.</title>
        <authorList>
            <person name="Sun Z."/>
            <person name="Harris H.M."/>
            <person name="McCann A."/>
            <person name="Guo C."/>
            <person name="Argimon S."/>
            <person name="Zhang W."/>
            <person name="Yang X."/>
            <person name="Jeffery I.B."/>
            <person name="Cooney J.C."/>
            <person name="Kagawa T.F."/>
            <person name="Liu W."/>
            <person name="Song Y."/>
            <person name="Salvetti E."/>
            <person name="Wrobel A."/>
            <person name="Rasinkangas P."/>
            <person name="Parkhill J."/>
            <person name="Rea M.C."/>
            <person name="O'Sullivan O."/>
            <person name="Ritari J."/>
            <person name="Douillard F.P."/>
            <person name="Paul Ross R."/>
            <person name="Yang R."/>
            <person name="Briner A.E."/>
            <person name="Felis G.E."/>
            <person name="de Vos W.M."/>
            <person name="Barrangou R."/>
            <person name="Klaenhammer T.R."/>
            <person name="Caufield P.W."/>
            <person name="Cui Y."/>
            <person name="Zhang H."/>
            <person name="O'Toole P.W."/>
        </authorList>
    </citation>
    <scope>NUCLEOTIDE SEQUENCE [LARGE SCALE GENOMIC DNA]</scope>
    <source>
        <strain evidence="2 3">DSM 20593</strain>
    </source>
</reference>